<comment type="subunit">
    <text evidence="4 6">Homodimer.</text>
</comment>
<evidence type="ECO:0000313" key="7">
    <source>
        <dbReference type="EMBL" id="USJ27654.1"/>
    </source>
</evidence>
<dbReference type="InterPro" id="IPR015424">
    <property type="entry name" value="PyrdxlP-dep_Trfase"/>
</dbReference>
<feature type="binding site" evidence="4">
    <location>
        <position position="105"/>
    </location>
    <ligand>
        <name>pyridoxal 5'-phosphate</name>
        <dbReference type="ChEBI" id="CHEBI:597326"/>
    </ligand>
</feature>
<reference evidence="7" key="1">
    <citation type="submission" date="2022-06" db="EMBL/GenBank/DDBJ databases">
        <title>Physiological and biochemical characterization and genomic elucidation of a strain of the genus Ensifer adhaerens M8 that combines arsenic oxidation and chromium reduction.</title>
        <authorList>
            <person name="Li X."/>
            <person name="Yu c."/>
        </authorList>
    </citation>
    <scope>NUCLEOTIDE SEQUENCE</scope>
    <source>
        <strain evidence="7">M8</strain>
        <plasmid evidence="7">pB</plasmid>
    </source>
</reference>
<dbReference type="GO" id="GO:0005737">
    <property type="term" value="C:cytoplasm"/>
    <property type="evidence" value="ECO:0007669"/>
    <property type="project" value="UniProtKB-UniRule"/>
</dbReference>
<evidence type="ECO:0000256" key="3">
    <source>
        <dbReference type="ARBA" id="ARBA00022898"/>
    </source>
</evidence>
<feature type="modified residue" description="N6-(pyridoxal phosphate)lysine" evidence="4">
    <location>
        <position position="230"/>
    </location>
</feature>
<geneLocation type="plasmid" evidence="7 8">
    <name>pB</name>
</geneLocation>
<comment type="similarity">
    <text evidence="4 6">Belongs to the kynureninase family.</text>
</comment>
<feature type="binding site" evidence="4">
    <location>
        <position position="175"/>
    </location>
    <ligand>
        <name>pyridoxal 5'-phosphate</name>
        <dbReference type="ChEBI" id="CHEBI:597326"/>
    </ligand>
</feature>
<comment type="pathway">
    <text evidence="4 6">Amino-acid degradation; L-kynurenine degradation; L-alanine and anthranilate from L-kynurenine: step 1/1.</text>
</comment>
<organism evidence="7 8">
    <name type="scientific">Ensifer adhaerens</name>
    <name type="common">Sinorhizobium morelense</name>
    <dbReference type="NCBI Taxonomy" id="106592"/>
    <lineage>
        <taxon>Bacteria</taxon>
        <taxon>Pseudomonadati</taxon>
        <taxon>Pseudomonadota</taxon>
        <taxon>Alphaproteobacteria</taxon>
        <taxon>Hyphomicrobiales</taxon>
        <taxon>Rhizobiaceae</taxon>
        <taxon>Sinorhizobium/Ensifer group</taxon>
        <taxon>Ensifer</taxon>
    </lineage>
</organism>
<evidence type="ECO:0000256" key="5">
    <source>
        <dbReference type="NCBIfam" id="TIGR01814"/>
    </source>
</evidence>
<dbReference type="Pfam" id="PF22580">
    <property type="entry name" value="KYNU_C"/>
    <property type="match status" value="1"/>
</dbReference>
<dbReference type="EMBL" id="CP098809">
    <property type="protein sequence ID" value="USJ27654.1"/>
    <property type="molecule type" value="Genomic_DNA"/>
</dbReference>
<evidence type="ECO:0000256" key="6">
    <source>
        <dbReference type="PIRNR" id="PIRNR038800"/>
    </source>
</evidence>
<dbReference type="Gene3D" id="3.90.1150.10">
    <property type="entry name" value="Aspartate Aminotransferase, domain 1"/>
    <property type="match status" value="1"/>
</dbReference>
<feature type="binding site" evidence="4">
    <location>
        <position position="259"/>
    </location>
    <ligand>
        <name>pyridoxal 5'-phosphate</name>
        <dbReference type="ChEBI" id="CHEBI:597326"/>
    </ligand>
</feature>
<dbReference type="RefSeq" id="WP_252161210.1">
    <property type="nucleotide sequence ID" value="NZ_CP098809.1"/>
</dbReference>
<dbReference type="GO" id="GO:0043420">
    <property type="term" value="P:anthranilate metabolic process"/>
    <property type="evidence" value="ECO:0007669"/>
    <property type="project" value="TreeGrafter"/>
</dbReference>
<dbReference type="GO" id="GO:0097053">
    <property type="term" value="P:L-kynurenine catabolic process"/>
    <property type="evidence" value="ECO:0007669"/>
    <property type="project" value="UniProtKB-UniRule"/>
</dbReference>
<feature type="binding site" evidence="4">
    <location>
        <position position="204"/>
    </location>
    <ligand>
        <name>pyridoxal 5'-phosphate</name>
        <dbReference type="ChEBI" id="CHEBI:597326"/>
    </ligand>
</feature>
<name>A0A9Q9DDJ0_ENSAD</name>
<keyword evidence="2 4" id="KW-0378">Hydrolase</keyword>
<dbReference type="Gene3D" id="3.40.640.10">
    <property type="entry name" value="Type I PLP-dependent aspartate aminotransferase-like (Major domain)"/>
    <property type="match status" value="1"/>
</dbReference>
<dbReference type="GO" id="GO:0030429">
    <property type="term" value="F:kynureninase activity"/>
    <property type="evidence" value="ECO:0007669"/>
    <property type="project" value="UniProtKB-UniRule"/>
</dbReference>
<comment type="catalytic activity">
    <reaction evidence="4 6">
        <text>L-kynurenine + H2O = anthranilate + L-alanine + H(+)</text>
        <dbReference type="Rhea" id="RHEA:16813"/>
        <dbReference type="ChEBI" id="CHEBI:15377"/>
        <dbReference type="ChEBI" id="CHEBI:15378"/>
        <dbReference type="ChEBI" id="CHEBI:16567"/>
        <dbReference type="ChEBI" id="CHEBI:57959"/>
        <dbReference type="ChEBI" id="CHEBI:57972"/>
        <dbReference type="EC" id="3.7.1.3"/>
    </reaction>
</comment>
<keyword evidence="3 4" id="KW-0663">Pyridoxal phosphate</keyword>
<keyword evidence="1 4" id="KW-0662">Pyridine nucleotide biosynthesis</keyword>
<evidence type="ECO:0000256" key="1">
    <source>
        <dbReference type="ARBA" id="ARBA00022642"/>
    </source>
</evidence>
<feature type="binding site" evidence="4">
    <location>
        <position position="207"/>
    </location>
    <ligand>
        <name>pyridoxal 5'-phosphate</name>
        <dbReference type="ChEBI" id="CHEBI:597326"/>
    </ligand>
</feature>
<dbReference type="AlphaFoldDB" id="A0A9Q9DDJ0"/>
<dbReference type="GO" id="GO:0019441">
    <property type="term" value="P:L-tryptophan catabolic process to kynurenine"/>
    <property type="evidence" value="ECO:0007669"/>
    <property type="project" value="TreeGrafter"/>
</dbReference>
<dbReference type="InterPro" id="IPR010111">
    <property type="entry name" value="Kynureninase"/>
</dbReference>
<dbReference type="HAMAP" id="MF_01970">
    <property type="entry name" value="Kynureninase"/>
    <property type="match status" value="1"/>
</dbReference>
<dbReference type="InterPro" id="IPR015422">
    <property type="entry name" value="PyrdxlP-dep_Trfase_small"/>
</dbReference>
<feature type="binding site" evidence="4">
    <location>
        <position position="229"/>
    </location>
    <ligand>
        <name>pyridoxal 5'-phosphate</name>
        <dbReference type="ChEBI" id="CHEBI:597326"/>
    </ligand>
</feature>
<feature type="binding site" evidence="4">
    <location>
        <position position="285"/>
    </location>
    <ligand>
        <name>pyridoxal 5'-phosphate</name>
        <dbReference type="ChEBI" id="CHEBI:597326"/>
    </ligand>
</feature>
<dbReference type="SUPFAM" id="SSF53383">
    <property type="entry name" value="PLP-dependent transferases"/>
    <property type="match status" value="1"/>
</dbReference>
<proteinExistence type="inferred from homology"/>
<dbReference type="PIRSF" id="PIRSF038800">
    <property type="entry name" value="KYNU"/>
    <property type="match status" value="1"/>
</dbReference>
<dbReference type="PANTHER" id="PTHR14084:SF0">
    <property type="entry name" value="KYNURENINASE"/>
    <property type="match status" value="1"/>
</dbReference>
<keyword evidence="7" id="KW-0614">Plasmid</keyword>
<comment type="catalytic activity">
    <reaction evidence="6">
        <text>3-hydroxy-L-kynurenine + H2O = 3-hydroxyanthranilate + L-alanine + H(+)</text>
        <dbReference type="Rhea" id="RHEA:25143"/>
        <dbReference type="ChEBI" id="CHEBI:15377"/>
        <dbReference type="ChEBI" id="CHEBI:15378"/>
        <dbReference type="ChEBI" id="CHEBI:36559"/>
        <dbReference type="ChEBI" id="CHEBI:57972"/>
        <dbReference type="ChEBI" id="CHEBI:58125"/>
        <dbReference type="EC" id="3.7.1.3"/>
    </reaction>
</comment>
<dbReference type="Proteomes" id="UP001055460">
    <property type="component" value="Plasmid pB"/>
</dbReference>
<protein>
    <recommendedName>
        <fullName evidence="4 5">Kynureninase</fullName>
        <ecNumber evidence="4 5">3.7.1.3</ecNumber>
    </recommendedName>
    <alternativeName>
        <fullName evidence="4">L-kynurenine hydrolase</fullName>
    </alternativeName>
</protein>
<dbReference type="EC" id="3.7.1.3" evidence="4 5"/>
<comment type="function">
    <text evidence="4 6">Catalyzes the cleavage of L-kynurenine (L-Kyn) and L-3-hydroxykynurenine (L-3OHKyn) into anthranilic acid (AA) and 3-hydroxyanthranilic acid (3-OHAA), respectively.</text>
</comment>
<dbReference type="InterPro" id="IPR015421">
    <property type="entry name" value="PyrdxlP-dep_Trfase_major"/>
</dbReference>
<comment type="pathway">
    <text evidence="4 6">Cofactor biosynthesis; NAD(+) biosynthesis; quinolinate from L-kynurenine: step 2/3.</text>
</comment>
<comment type="cofactor">
    <cofactor evidence="4 6">
        <name>pyridoxal 5'-phosphate</name>
        <dbReference type="ChEBI" id="CHEBI:597326"/>
    </cofactor>
</comment>
<feature type="binding site" evidence="4">
    <location>
        <begin position="132"/>
        <end position="135"/>
    </location>
    <ligand>
        <name>pyridoxal 5'-phosphate</name>
        <dbReference type="ChEBI" id="CHEBI:597326"/>
    </ligand>
</feature>
<sequence length="419" mass="45727">MIQITQDLLSRADCIALDEKDPLAGCKSRFALPDGEVYLDGNSLGALPKAVVERMQRAIVNEWGNGLIRSWNDAGWYPAPQRTGAKIARLIGADSDEVIVCDSTSVNLFKVLVAASRLRPDRTVLLVERGNFPTDVYVASETGNLLGLEVLAVEPDEIIPTITELGDRLAIVQLTEVNYKSGRVYDMARVTAEAHKVGGLAIWDLCHSTGALPVRLNACQADFAVGCGYKYLNGGPGAPAYVFVARRHLPAVRNPISGWHGHARPFEFTHEFEPHGGIDRMLIGTAPQLSLLALEEAVGVFDDVDMEVVRTKSGALGDLFIRLVDQELAEFGFGLASPRNSAERGSQVSLVHSEGYAIMQALIDAGVIGDFRAPDIMRFGFAALYIGYEDIWESVARLKTIMQGRVWDDPRHKARKAVT</sequence>
<dbReference type="GO" id="GO:0009435">
    <property type="term" value="P:NAD+ biosynthetic process"/>
    <property type="evidence" value="ECO:0007669"/>
    <property type="project" value="UniProtKB-UniRule"/>
</dbReference>
<dbReference type="GO" id="GO:0030170">
    <property type="term" value="F:pyridoxal phosphate binding"/>
    <property type="evidence" value="ECO:0007669"/>
    <property type="project" value="UniProtKB-UniRule"/>
</dbReference>
<evidence type="ECO:0000313" key="8">
    <source>
        <dbReference type="Proteomes" id="UP001055460"/>
    </source>
</evidence>
<evidence type="ECO:0000256" key="2">
    <source>
        <dbReference type="ARBA" id="ARBA00022801"/>
    </source>
</evidence>
<dbReference type="GO" id="GO:0019805">
    <property type="term" value="P:quinolinate biosynthetic process"/>
    <property type="evidence" value="ECO:0007669"/>
    <property type="project" value="UniProtKB-UniRule"/>
</dbReference>
<feature type="binding site" evidence="4">
    <location>
        <position position="104"/>
    </location>
    <ligand>
        <name>pyridoxal 5'-phosphate</name>
        <dbReference type="ChEBI" id="CHEBI:597326"/>
    </ligand>
</feature>
<dbReference type="PANTHER" id="PTHR14084">
    <property type="entry name" value="KYNURENINASE"/>
    <property type="match status" value="1"/>
</dbReference>
<gene>
    <name evidence="4 7" type="primary">kynU</name>
    <name evidence="7" type="ORF">NE863_27450</name>
</gene>
<evidence type="ECO:0000256" key="4">
    <source>
        <dbReference type="HAMAP-Rule" id="MF_01970"/>
    </source>
</evidence>
<accession>A0A9Q9DDJ0</accession>
<dbReference type="NCBIfam" id="TIGR01814">
    <property type="entry name" value="kynureninase"/>
    <property type="match status" value="1"/>
</dbReference>